<dbReference type="SUPFAM" id="SSF46894">
    <property type="entry name" value="C-terminal effector domain of the bipartite response regulators"/>
    <property type="match status" value="1"/>
</dbReference>
<protein>
    <submittedName>
        <fullName evidence="5">LuxR family quorum-sensing system transcriptional regulator CciR</fullName>
    </submittedName>
</protein>
<dbReference type="PROSITE" id="PS50043">
    <property type="entry name" value="HTH_LUXR_2"/>
    <property type="match status" value="1"/>
</dbReference>
<evidence type="ECO:0000313" key="6">
    <source>
        <dbReference type="Proteomes" id="UP000537161"/>
    </source>
</evidence>
<evidence type="ECO:0000256" key="3">
    <source>
        <dbReference type="ARBA" id="ARBA00023163"/>
    </source>
</evidence>
<keyword evidence="3" id="KW-0804">Transcription</keyword>
<feature type="domain" description="HTH luxR-type" evidence="4">
    <location>
        <begin position="172"/>
        <end position="237"/>
    </location>
</feature>
<dbReference type="InterPro" id="IPR005143">
    <property type="entry name" value="TF_LuxR_autoind-bd_dom"/>
</dbReference>
<dbReference type="Gene3D" id="3.30.450.80">
    <property type="entry name" value="Transcription factor LuxR-like, autoinducer-binding domain"/>
    <property type="match status" value="1"/>
</dbReference>
<keyword evidence="2" id="KW-0238">DNA-binding</keyword>
<dbReference type="SUPFAM" id="SSF75516">
    <property type="entry name" value="Pheromone-binding domain of LuxR-like quorum-sensing transcription factors"/>
    <property type="match status" value="1"/>
</dbReference>
<evidence type="ECO:0000313" key="5">
    <source>
        <dbReference type="EMBL" id="MBB5707358.1"/>
    </source>
</evidence>
<proteinExistence type="predicted"/>
<dbReference type="SMART" id="SM00421">
    <property type="entry name" value="HTH_LUXR"/>
    <property type="match status" value="1"/>
</dbReference>
<accession>A0A7W9B705</accession>
<dbReference type="PANTHER" id="PTHR44688">
    <property type="entry name" value="DNA-BINDING TRANSCRIPTIONAL ACTIVATOR DEVR_DOSR"/>
    <property type="match status" value="1"/>
</dbReference>
<evidence type="ECO:0000256" key="2">
    <source>
        <dbReference type="ARBA" id="ARBA00023125"/>
    </source>
</evidence>
<evidence type="ECO:0000259" key="4">
    <source>
        <dbReference type="PROSITE" id="PS50043"/>
    </source>
</evidence>
<dbReference type="InterPro" id="IPR016032">
    <property type="entry name" value="Sig_transdc_resp-reg_C-effctor"/>
</dbReference>
<dbReference type="InterPro" id="IPR036693">
    <property type="entry name" value="TF_LuxR_autoind-bd_dom_sf"/>
</dbReference>
<evidence type="ECO:0000256" key="1">
    <source>
        <dbReference type="ARBA" id="ARBA00023015"/>
    </source>
</evidence>
<dbReference type="EMBL" id="JACIJH010000009">
    <property type="protein sequence ID" value="MBB5707358.1"/>
    <property type="molecule type" value="Genomic_DNA"/>
</dbReference>
<organism evidence="5 6">
    <name type="scientific">Sphingopyxis panaciterrulae</name>
    <dbReference type="NCBI Taxonomy" id="462372"/>
    <lineage>
        <taxon>Bacteria</taxon>
        <taxon>Pseudomonadati</taxon>
        <taxon>Pseudomonadota</taxon>
        <taxon>Alphaproteobacteria</taxon>
        <taxon>Sphingomonadales</taxon>
        <taxon>Sphingomonadaceae</taxon>
        <taxon>Sphingopyxis</taxon>
    </lineage>
</organism>
<dbReference type="AlphaFoldDB" id="A0A7W9B705"/>
<dbReference type="Proteomes" id="UP000537161">
    <property type="component" value="Unassembled WGS sequence"/>
</dbReference>
<dbReference type="PANTHER" id="PTHR44688:SF16">
    <property type="entry name" value="DNA-BINDING TRANSCRIPTIONAL ACTIVATOR DEVR_DOSR"/>
    <property type="match status" value="1"/>
</dbReference>
<dbReference type="InterPro" id="IPR036388">
    <property type="entry name" value="WH-like_DNA-bd_sf"/>
</dbReference>
<name>A0A7W9B705_9SPHN</name>
<keyword evidence="1" id="KW-0805">Transcription regulation</keyword>
<dbReference type="PRINTS" id="PR00038">
    <property type="entry name" value="HTHLUXR"/>
</dbReference>
<gene>
    <name evidence="5" type="ORF">FHR21_002724</name>
</gene>
<dbReference type="CDD" id="cd06170">
    <property type="entry name" value="LuxR_C_like"/>
    <property type="match status" value="1"/>
</dbReference>
<dbReference type="InterPro" id="IPR000792">
    <property type="entry name" value="Tscrpt_reg_LuxR_C"/>
</dbReference>
<dbReference type="GO" id="GO:0003677">
    <property type="term" value="F:DNA binding"/>
    <property type="evidence" value="ECO:0007669"/>
    <property type="project" value="UniProtKB-KW"/>
</dbReference>
<dbReference type="Gene3D" id="1.10.10.10">
    <property type="entry name" value="Winged helix-like DNA-binding domain superfamily/Winged helix DNA-binding domain"/>
    <property type="match status" value="1"/>
</dbReference>
<dbReference type="Pfam" id="PF03472">
    <property type="entry name" value="Autoind_bind"/>
    <property type="match status" value="1"/>
</dbReference>
<reference evidence="5 6" key="1">
    <citation type="submission" date="2020-08" db="EMBL/GenBank/DDBJ databases">
        <title>Genomic Encyclopedia of Type Strains, Phase IV (KMG-IV): sequencing the most valuable type-strain genomes for metagenomic binning, comparative biology and taxonomic classification.</title>
        <authorList>
            <person name="Goeker M."/>
        </authorList>
    </citation>
    <scope>NUCLEOTIDE SEQUENCE [LARGE SCALE GENOMIC DNA]</scope>
    <source>
        <strain evidence="5 6">DSM 27163</strain>
    </source>
</reference>
<dbReference type="RefSeq" id="WP_184099148.1">
    <property type="nucleotide sequence ID" value="NZ_JACIJH010000009.1"/>
</dbReference>
<dbReference type="GO" id="GO:0006355">
    <property type="term" value="P:regulation of DNA-templated transcription"/>
    <property type="evidence" value="ECO:0007669"/>
    <property type="project" value="InterPro"/>
</dbReference>
<dbReference type="Pfam" id="PF00196">
    <property type="entry name" value="GerE"/>
    <property type="match status" value="1"/>
</dbReference>
<sequence length="247" mass="27814">MPTIEAARQLERDVMAVDTEDALIDILQEICARLGCAWFALSHHIDFLGAPDRGVRVHNYPEGFAHWFDQNRLGISDPVHRYSHRKAAGFLWRDMIMAHRPRPEDTEVLERARCHGISDGLTIPVHLPGEAHGSVSFAWTDPDTMPLESLAFAQSIGAFVFEAARRLADPVLPEDRPRLTDRQIECLMWAARGKSNSVIAQLLDLSEDTVREHLRNARAAYDAPTRIVLAIRALFDSTICFGDVARR</sequence>
<keyword evidence="6" id="KW-1185">Reference proteome</keyword>
<comment type="caution">
    <text evidence="5">The sequence shown here is derived from an EMBL/GenBank/DDBJ whole genome shotgun (WGS) entry which is preliminary data.</text>
</comment>